<feature type="domain" description="HTH luxR-type" evidence="3">
    <location>
        <begin position="876"/>
        <end position="933"/>
    </location>
</feature>
<dbReference type="InterPro" id="IPR016032">
    <property type="entry name" value="Sig_transdc_resp-reg_C-effctor"/>
</dbReference>
<dbReference type="GO" id="GO:0003677">
    <property type="term" value="F:DNA binding"/>
    <property type="evidence" value="ECO:0007669"/>
    <property type="project" value="InterPro"/>
</dbReference>
<evidence type="ECO:0000259" key="3">
    <source>
        <dbReference type="SMART" id="SM00421"/>
    </source>
</evidence>
<dbReference type="EMBL" id="QREI01000009">
    <property type="protein sequence ID" value="REE07977.1"/>
    <property type="molecule type" value="Genomic_DNA"/>
</dbReference>
<evidence type="ECO:0000313" key="5">
    <source>
        <dbReference type="Proteomes" id="UP000256919"/>
    </source>
</evidence>
<evidence type="ECO:0000256" key="1">
    <source>
        <dbReference type="SAM" id="Coils"/>
    </source>
</evidence>
<dbReference type="Gene3D" id="2.60.40.10">
    <property type="entry name" value="Immunoglobulins"/>
    <property type="match status" value="1"/>
</dbReference>
<feature type="transmembrane region" description="Helical" evidence="2">
    <location>
        <begin position="733"/>
        <end position="757"/>
    </location>
</feature>
<keyword evidence="1" id="KW-0175">Coiled coil</keyword>
<dbReference type="Pfam" id="PF07495">
    <property type="entry name" value="Y_Y_Y"/>
    <property type="match status" value="1"/>
</dbReference>
<dbReference type="GO" id="GO:0006355">
    <property type="term" value="P:regulation of DNA-templated transcription"/>
    <property type="evidence" value="ECO:0007669"/>
    <property type="project" value="InterPro"/>
</dbReference>
<evidence type="ECO:0000256" key="2">
    <source>
        <dbReference type="SAM" id="Phobius"/>
    </source>
</evidence>
<keyword evidence="2" id="KW-1133">Transmembrane helix</keyword>
<dbReference type="SUPFAM" id="SSF46894">
    <property type="entry name" value="C-terminal effector domain of the bipartite response regulators"/>
    <property type="match status" value="1"/>
</dbReference>
<dbReference type="SMART" id="SM00421">
    <property type="entry name" value="HTH_LUXR"/>
    <property type="match status" value="1"/>
</dbReference>
<keyword evidence="2" id="KW-0812">Transmembrane</keyword>
<dbReference type="OrthoDB" id="1090267at2"/>
<dbReference type="InterPro" id="IPR036388">
    <property type="entry name" value="WH-like_DNA-bd_sf"/>
</dbReference>
<dbReference type="Gene3D" id="1.10.10.10">
    <property type="entry name" value="Winged helix-like DNA-binding domain superfamily/Winged helix DNA-binding domain"/>
    <property type="match status" value="1"/>
</dbReference>
<protein>
    <submittedName>
        <fullName evidence="4">Regulatory LuxR family protein</fullName>
    </submittedName>
</protein>
<dbReference type="RefSeq" id="WP_115812130.1">
    <property type="nucleotide sequence ID" value="NZ_QREI01000009.1"/>
</dbReference>
<dbReference type="Gene3D" id="2.130.10.10">
    <property type="entry name" value="YVTN repeat-like/Quinoprotein amine dehydrogenase"/>
    <property type="match status" value="1"/>
</dbReference>
<keyword evidence="2" id="KW-0472">Membrane</keyword>
<evidence type="ECO:0000313" key="4">
    <source>
        <dbReference type="EMBL" id="REE07977.1"/>
    </source>
</evidence>
<reference evidence="4 5" key="1">
    <citation type="submission" date="2018-07" db="EMBL/GenBank/DDBJ databases">
        <title>Genomic Encyclopedia of Type Strains, Phase III (KMG-III): the genomes of soil and plant-associated and newly described type strains.</title>
        <authorList>
            <person name="Whitman W."/>
        </authorList>
    </citation>
    <scope>NUCLEOTIDE SEQUENCE [LARGE SCALE GENOMIC DNA]</scope>
    <source>
        <strain evidence="4 5">CECT 7948</strain>
    </source>
</reference>
<keyword evidence="5" id="KW-1185">Reference proteome</keyword>
<dbReference type="InterPro" id="IPR000792">
    <property type="entry name" value="Tscrpt_reg_LuxR_C"/>
</dbReference>
<sequence length="936" mass="107453">MNLIKSVFYVVLVVIISVTSYAQEIPPIQIFTPQDYGAEDQNWAIDQSENNYIYVANNEGLLEYNGASWTLYNSPNTGILRSVKVVGDKIYTGGYMDFGYWTKNKQGRLLYTSLTDNQKISIKEDEDFWGIIDLEGYVLFQSFERIHIYNIAENSFDIIGSDARINKMFKVEETIYFQKTEKGVFRIENGEQTLVISTTAIENNEIVNMFPLNSGLLLQTKEQGFYEFSNGEIKPVEQHPESVLPNLTIYCSLRLNDGSFLLGTIGNGLVHVDINGKELLKINQSDGLSNNTILSIKNDNYGNIWLGLDNGINIINFNSPYKIYVDNEGVLGTVYTAAKTDEYLYLGTNQGLFYKRIGTNEKFSFIEGTKGQVWSLASVQGDLFCGHDKGTFLINKTIAKEISSEIGTWSVKEMEGYPNLLIQGNYKGLNILEKVDGTWRYRNKIEGFDISSRYFELINSHELLVSHEYKGVYKIKIDKDFQKIIGYKKISVDKGIKSSIESYNNKILYSTKEAVFDYDVKNESFKKDSALSKLISGDNYVSGKLISDIAGNKLWAFSNDAIIYIEPGKLSIEPKVNIIPISSELRKSKTAYENILDLSNNNYLFGTTEGFLIVDLNKIENEALDINLNSVNYGEDPNELLPLDLVGSSTVFKNKINNIKFNYSVTNYNKLSSSKYQYRLIGIYDNWSSWSSSSDVFFKNLQHGDYTFEARAMTDRIVSDNMLSYTFTIEKPWYLKPVAIISYVVFALLFIYVLYYFNRKHYKKQQQTLIEKKERQLKMEQLESQRQLIQFKNKNLQQDIDNKNRELGMATMNVVKRNELLNNIKTELSNSKSLTEVNKVVKLINSSINDTNDWELFEEAFNNVDKDFMKKIKSLHPSITPNDLRLCAYLRLNLSSKEIAPLLNISHKSVEVRRYRLRKKMGLEHEQSLSNYIIEL</sequence>
<organism evidence="4 5">
    <name type="scientific">Winogradskyella pacifica</name>
    <dbReference type="NCBI Taxonomy" id="664642"/>
    <lineage>
        <taxon>Bacteria</taxon>
        <taxon>Pseudomonadati</taxon>
        <taxon>Bacteroidota</taxon>
        <taxon>Flavobacteriia</taxon>
        <taxon>Flavobacteriales</taxon>
        <taxon>Flavobacteriaceae</taxon>
        <taxon>Winogradskyella</taxon>
    </lineage>
</organism>
<dbReference type="AlphaFoldDB" id="A0A3D9LNI3"/>
<dbReference type="InterPro" id="IPR015943">
    <property type="entry name" value="WD40/YVTN_repeat-like_dom_sf"/>
</dbReference>
<name>A0A3D9LNI3_9FLAO</name>
<feature type="coiled-coil region" evidence="1">
    <location>
        <begin position="763"/>
        <end position="813"/>
    </location>
</feature>
<dbReference type="InterPro" id="IPR013783">
    <property type="entry name" value="Ig-like_fold"/>
</dbReference>
<dbReference type="Proteomes" id="UP000256919">
    <property type="component" value="Unassembled WGS sequence"/>
</dbReference>
<gene>
    <name evidence="4" type="ORF">DFQ09_10938</name>
</gene>
<dbReference type="InterPro" id="IPR011123">
    <property type="entry name" value="Y_Y_Y"/>
</dbReference>
<accession>A0A3D9LNI3</accession>
<comment type="caution">
    <text evidence="4">The sequence shown here is derived from an EMBL/GenBank/DDBJ whole genome shotgun (WGS) entry which is preliminary data.</text>
</comment>
<proteinExistence type="predicted"/>